<dbReference type="GO" id="GO:0004637">
    <property type="term" value="F:phosphoribosylamine-glycine ligase activity"/>
    <property type="evidence" value="ECO:0007669"/>
    <property type="project" value="UniProtKB-EC"/>
</dbReference>
<dbReference type="Gene3D" id="3.40.50.20">
    <property type="match status" value="1"/>
</dbReference>
<name>A0A516SCC5_9NEIS</name>
<dbReference type="InterPro" id="IPR020562">
    <property type="entry name" value="PRibGlycinamide_synth_N"/>
</dbReference>
<evidence type="ECO:0000259" key="12">
    <source>
        <dbReference type="PROSITE" id="PS50975"/>
    </source>
</evidence>
<keyword evidence="14" id="KW-1185">Reference proteome</keyword>
<comment type="similarity">
    <text evidence="8">Belongs to the GARS family.</text>
</comment>
<dbReference type="SUPFAM" id="SSF51246">
    <property type="entry name" value="Rudiment single hybrid motif"/>
    <property type="match status" value="1"/>
</dbReference>
<evidence type="ECO:0000256" key="10">
    <source>
        <dbReference type="ARBA" id="ARBA00042864"/>
    </source>
</evidence>
<dbReference type="PANTHER" id="PTHR43472:SF1">
    <property type="entry name" value="PHOSPHORIBOSYLAMINE--GLYCINE LIGASE, CHLOROPLASTIC"/>
    <property type="match status" value="1"/>
</dbReference>
<organism evidence="13 14">
    <name type="scientific">Chitinimonas arctica</name>
    <dbReference type="NCBI Taxonomy" id="2594795"/>
    <lineage>
        <taxon>Bacteria</taxon>
        <taxon>Pseudomonadati</taxon>
        <taxon>Pseudomonadota</taxon>
        <taxon>Betaproteobacteria</taxon>
        <taxon>Neisseriales</taxon>
        <taxon>Chitinibacteraceae</taxon>
        <taxon>Chitinimonas</taxon>
    </lineage>
</organism>
<dbReference type="GO" id="GO:0006189">
    <property type="term" value="P:'de novo' IMP biosynthetic process"/>
    <property type="evidence" value="ECO:0007669"/>
    <property type="project" value="UniProtKB-UniPathway"/>
</dbReference>
<dbReference type="InterPro" id="IPR016185">
    <property type="entry name" value="PreATP-grasp_dom_sf"/>
</dbReference>
<dbReference type="Proteomes" id="UP000317550">
    <property type="component" value="Chromosome"/>
</dbReference>
<dbReference type="GO" id="GO:0046872">
    <property type="term" value="F:metal ion binding"/>
    <property type="evidence" value="ECO:0007669"/>
    <property type="project" value="InterPro"/>
</dbReference>
<keyword evidence="5 11" id="KW-0547">Nucleotide-binding</keyword>
<dbReference type="SMART" id="SM01209">
    <property type="entry name" value="GARS_A"/>
    <property type="match status" value="1"/>
</dbReference>
<dbReference type="Pfam" id="PF02843">
    <property type="entry name" value="GARS_C"/>
    <property type="match status" value="1"/>
</dbReference>
<proteinExistence type="inferred from homology"/>
<evidence type="ECO:0000256" key="5">
    <source>
        <dbReference type="ARBA" id="ARBA00022741"/>
    </source>
</evidence>
<dbReference type="InterPro" id="IPR013815">
    <property type="entry name" value="ATP_grasp_subdomain_1"/>
</dbReference>
<dbReference type="PROSITE" id="PS50975">
    <property type="entry name" value="ATP_GRASP"/>
    <property type="match status" value="1"/>
</dbReference>
<comment type="cofactor">
    <cofactor evidence="1">
        <name>Mn(2+)</name>
        <dbReference type="ChEBI" id="CHEBI:29035"/>
    </cofactor>
</comment>
<dbReference type="UniPathway" id="UPA00074">
    <property type="reaction ID" value="UER00125"/>
</dbReference>
<dbReference type="RefSeq" id="WP_143856726.1">
    <property type="nucleotide sequence ID" value="NZ_CP041730.1"/>
</dbReference>
<evidence type="ECO:0000256" key="4">
    <source>
        <dbReference type="ARBA" id="ARBA00022598"/>
    </source>
</evidence>
<sequence length="456" mass="49536">MQLSRSAAAAQILVVDCTGRGHAICDLLIRTDPNAIVFYGPGCELIDHPRIIPVSSISLTDPRTALAFLSRHAVDFVFVANIDALSSGYVDTLRQYGYPVIGPSRATARLESSKDYGKRFCNAHGLPTAPFRTFTDPFEAGAYIRALPYPCVVKADGLRPDGDGTVICGTPDEALTAVAGFARQSGSQFRVVVEKRLYGEEISVFALLDGDSYLLFPTAADFKRSLEEDAGKHCDGMGSISPHPLENEALREEIHTALMEPLLAGLRHDRLDFSGFVYISAMLTEAGLRVLEINTRFGDSEAEAVLPSVQNNFTMLCHAILTRSLHGQRLRTDGRIRCSVALTQGCLDRYDPAALPGWPFGNFAVGQLVHGLGAVDHEEATLFYAGLKKDHLGRPISSGGRVLHVVGCGDTLSEAMQRTYSQVGRIAFRGMRYRVDIGARLLQLRQAQPELAGVAD</sequence>
<dbReference type="InterPro" id="IPR011054">
    <property type="entry name" value="Rudment_hybrid_motif"/>
</dbReference>
<accession>A0A516SCC5</accession>
<feature type="domain" description="ATP-grasp" evidence="12">
    <location>
        <begin position="118"/>
        <end position="322"/>
    </location>
</feature>
<keyword evidence="7 11" id="KW-0067">ATP-binding</keyword>
<dbReference type="PANTHER" id="PTHR43472">
    <property type="entry name" value="PHOSPHORIBOSYLAMINE--GLYCINE LIGASE"/>
    <property type="match status" value="1"/>
</dbReference>
<dbReference type="AlphaFoldDB" id="A0A516SCC5"/>
<evidence type="ECO:0000256" key="1">
    <source>
        <dbReference type="ARBA" id="ARBA00001936"/>
    </source>
</evidence>
<dbReference type="Gene3D" id="3.30.470.20">
    <property type="entry name" value="ATP-grasp fold, B domain"/>
    <property type="match status" value="1"/>
</dbReference>
<dbReference type="GO" id="GO:0009113">
    <property type="term" value="P:purine nucleobase biosynthetic process"/>
    <property type="evidence" value="ECO:0007669"/>
    <property type="project" value="InterPro"/>
</dbReference>
<dbReference type="NCBIfam" id="TIGR00877">
    <property type="entry name" value="purD"/>
    <property type="match status" value="1"/>
</dbReference>
<dbReference type="SUPFAM" id="SSF56059">
    <property type="entry name" value="Glutathione synthetase ATP-binding domain-like"/>
    <property type="match status" value="1"/>
</dbReference>
<evidence type="ECO:0000256" key="7">
    <source>
        <dbReference type="ARBA" id="ARBA00022840"/>
    </source>
</evidence>
<gene>
    <name evidence="13" type="primary">purD</name>
    <name evidence="13" type="ORF">FNU76_05230</name>
</gene>
<dbReference type="SUPFAM" id="SSF52440">
    <property type="entry name" value="PreATP-grasp domain"/>
    <property type="match status" value="1"/>
</dbReference>
<evidence type="ECO:0000313" key="14">
    <source>
        <dbReference type="Proteomes" id="UP000317550"/>
    </source>
</evidence>
<protein>
    <recommendedName>
        <fullName evidence="3">phosphoribosylamine--glycine ligase</fullName>
        <ecNumber evidence="3">6.3.4.13</ecNumber>
    </recommendedName>
    <alternativeName>
        <fullName evidence="9">Glycinamide ribonucleotide synthetase</fullName>
    </alternativeName>
    <alternativeName>
        <fullName evidence="10">Phosphoribosylglycinamide synthetase</fullName>
    </alternativeName>
</protein>
<dbReference type="InterPro" id="IPR011761">
    <property type="entry name" value="ATP-grasp"/>
</dbReference>
<evidence type="ECO:0000256" key="3">
    <source>
        <dbReference type="ARBA" id="ARBA00013255"/>
    </source>
</evidence>
<dbReference type="EC" id="6.3.4.13" evidence="3"/>
<dbReference type="InterPro" id="IPR037123">
    <property type="entry name" value="PRibGlycinamide_synth_C_sf"/>
</dbReference>
<dbReference type="InterPro" id="IPR000115">
    <property type="entry name" value="PRibGlycinamide_synth"/>
</dbReference>
<evidence type="ECO:0000256" key="11">
    <source>
        <dbReference type="PROSITE-ProRule" id="PRU00409"/>
    </source>
</evidence>
<dbReference type="GO" id="GO:0005524">
    <property type="term" value="F:ATP binding"/>
    <property type="evidence" value="ECO:0007669"/>
    <property type="project" value="UniProtKB-UniRule"/>
</dbReference>
<dbReference type="Gene3D" id="3.30.1490.20">
    <property type="entry name" value="ATP-grasp fold, A domain"/>
    <property type="match status" value="1"/>
</dbReference>
<evidence type="ECO:0000256" key="6">
    <source>
        <dbReference type="ARBA" id="ARBA00022755"/>
    </source>
</evidence>
<dbReference type="Pfam" id="PF01071">
    <property type="entry name" value="GARS_A"/>
    <property type="match status" value="1"/>
</dbReference>
<reference evidence="14" key="1">
    <citation type="submission" date="2019-07" db="EMBL/GenBank/DDBJ databases">
        <title>Chitinimonas sp. nov., isolated from Ny-Alesund, arctica soil.</title>
        <authorList>
            <person name="Xu Q."/>
            <person name="Peng F."/>
        </authorList>
    </citation>
    <scope>NUCLEOTIDE SEQUENCE [LARGE SCALE GENOMIC DNA]</scope>
    <source>
        <strain evidence="14">R3-44</strain>
    </source>
</reference>
<evidence type="ECO:0000256" key="2">
    <source>
        <dbReference type="ARBA" id="ARBA00005174"/>
    </source>
</evidence>
<dbReference type="KEGG" id="cari:FNU76_05230"/>
<comment type="pathway">
    <text evidence="2">Purine metabolism; IMP biosynthesis via de novo pathway; N(1)-(5-phospho-D-ribosyl)glycinamide from 5-phospho-alpha-D-ribose 1-diphosphate: step 2/2.</text>
</comment>
<dbReference type="SMART" id="SM01210">
    <property type="entry name" value="GARS_C"/>
    <property type="match status" value="1"/>
</dbReference>
<evidence type="ECO:0000256" key="8">
    <source>
        <dbReference type="ARBA" id="ARBA00038345"/>
    </source>
</evidence>
<evidence type="ECO:0000256" key="9">
    <source>
        <dbReference type="ARBA" id="ARBA00042242"/>
    </source>
</evidence>
<evidence type="ECO:0000313" key="13">
    <source>
        <dbReference type="EMBL" id="QDQ25801.1"/>
    </source>
</evidence>
<dbReference type="InterPro" id="IPR020561">
    <property type="entry name" value="PRibGlycinamid_synth_ATP-grasp"/>
</dbReference>
<keyword evidence="6" id="KW-0658">Purine biosynthesis</keyword>
<dbReference type="Gene3D" id="3.90.600.10">
    <property type="entry name" value="Phosphoribosylglycinamide synthetase, C-terminal domain"/>
    <property type="match status" value="1"/>
</dbReference>
<dbReference type="InterPro" id="IPR020560">
    <property type="entry name" value="PRibGlycinamide_synth_C-dom"/>
</dbReference>
<keyword evidence="4 13" id="KW-0436">Ligase</keyword>
<dbReference type="OrthoDB" id="9807240at2"/>
<dbReference type="EMBL" id="CP041730">
    <property type="protein sequence ID" value="QDQ25801.1"/>
    <property type="molecule type" value="Genomic_DNA"/>
</dbReference>
<dbReference type="Pfam" id="PF02844">
    <property type="entry name" value="GARS_N"/>
    <property type="match status" value="1"/>
</dbReference>